<dbReference type="PANTHER" id="PTHR21310">
    <property type="entry name" value="AMINOGLYCOSIDE PHOSPHOTRANSFERASE-RELATED-RELATED"/>
    <property type="match status" value="1"/>
</dbReference>
<evidence type="ECO:0000313" key="4">
    <source>
        <dbReference type="Proteomes" id="UP001307849"/>
    </source>
</evidence>
<evidence type="ECO:0000256" key="1">
    <source>
        <dbReference type="SAM" id="MobiDB-lite"/>
    </source>
</evidence>
<proteinExistence type="predicted"/>
<dbReference type="InterPro" id="IPR002575">
    <property type="entry name" value="Aminoglycoside_PTrfase"/>
</dbReference>
<dbReference type="CDD" id="cd05120">
    <property type="entry name" value="APH_ChoK_like"/>
    <property type="match status" value="1"/>
</dbReference>
<feature type="compositionally biased region" description="Basic and acidic residues" evidence="1">
    <location>
        <begin position="1"/>
        <end position="14"/>
    </location>
</feature>
<dbReference type="SUPFAM" id="SSF56112">
    <property type="entry name" value="Protein kinase-like (PK-like)"/>
    <property type="match status" value="1"/>
</dbReference>
<organism evidence="3 4">
    <name type="scientific">Arthrobotrys conoides</name>
    <dbReference type="NCBI Taxonomy" id="74498"/>
    <lineage>
        <taxon>Eukaryota</taxon>
        <taxon>Fungi</taxon>
        <taxon>Dikarya</taxon>
        <taxon>Ascomycota</taxon>
        <taxon>Pezizomycotina</taxon>
        <taxon>Orbiliomycetes</taxon>
        <taxon>Orbiliales</taxon>
        <taxon>Orbiliaceae</taxon>
        <taxon>Arthrobotrys</taxon>
    </lineage>
</organism>
<dbReference type="EMBL" id="JAVHJM010000003">
    <property type="protein sequence ID" value="KAK6516477.1"/>
    <property type="molecule type" value="Genomic_DNA"/>
</dbReference>
<sequence length="396" mass="44725">MSKQRLPTDVEKPHPNPLSETTNLNNDESSKKPSDAAIFNSRVFAKLQRALAADPEVDLVSLLPFEYQSRLAARKIVDDKEDINAQNSKPLVEEEMPIRLPEGETRVIYPLSSQVKALLEIDEDNEHPTLLEPLARLVKKGEVLFCTQNARSKYVIKCSEDIVLKSATLDKTLTEYTTLLYLQEHRPGIPVPKPHGLIISGNYSYIFMSYVPGVTLDKAWPTLSHSNKLYIQQTLNDFSLDLRKIPHPAGSPLGGVAGEGCKDTRRHTKISEGIYTPEELWDFQYLNAKSTGRVYFEFLDRLTKPCLSKEIAFTHGDVRDENIILVEDGEGGYGVSGIIDWEMGGFYPADFECIKITKVFGRDADNDWFLYLPPCISPEIYPVRWLADRVWGPHVA</sequence>
<dbReference type="PANTHER" id="PTHR21310:SF15">
    <property type="entry name" value="AMINOGLYCOSIDE PHOSPHOTRANSFERASE DOMAIN-CONTAINING PROTEIN"/>
    <property type="match status" value="1"/>
</dbReference>
<dbReference type="InterPro" id="IPR011009">
    <property type="entry name" value="Kinase-like_dom_sf"/>
</dbReference>
<feature type="compositionally biased region" description="Polar residues" evidence="1">
    <location>
        <begin position="18"/>
        <end position="27"/>
    </location>
</feature>
<comment type="caution">
    <text evidence="3">The sequence shown here is derived from an EMBL/GenBank/DDBJ whole genome shotgun (WGS) entry which is preliminary data.</text>
</comment>
<dbReference type="Pfam" id="PF01636">
    <property type="entry name" value="APH"/>
    <property type="match status" value="1"/>
</dbReference>
<dbReference type="InterPro" id="IPR051678">
    <property type="entry name" value="AGP_Transferase"/>
</dbReference>
<dbReference type="AlphaFoldDB" id="A0AAN8NTI1"/>
<keyword evidence="4" id="KW-1185">Reference proteome</keyword>
<feature type="domain" description="Aminoglycoside phosphotransferase" evidence="2">
    <location>
        <begin position="162"/>
        <end position="368"/>
    </location>
</feature>
<accession>A0AAN8NTI1</accession>
<gene>
    <name evidence="3" type="ORF">TWF506_006384</name>
</gene>
<protein>
    <recommendedName>
        <fullName evidence="2">Aminoglycoside phosphotransferase domain-containing protein</fullName>
    </recommendedName>
</protein>
<dbReference type="Proteomes" id="UP001307849">
    <property type="component" value="Unassembled WGS sequence"/>
</dbReference>
<reference evidence="3 4" key="1">
    <citation type="submission" date="2019-10" db="EMBL/GenBank/DDBJ databases">
        <authorList>
            <person name="Palmer J.M."/>
        </authorList>
    </citation>
    <scope>NUCLEOTIDE SEQUENCE [LARGE SCALE GENOMIC DNA]</scope>
    <source>
        <strain evidence="3 4">TWF506</strain>
    </source>
</reference>
<name>A0AAN8NTI1_9PEZI</name>
<feature type="region of interest" description="Disordered" evidence="1">
    <location>
        <begin position="1"/>
        <end position="33"/>
    </location>
</feature>
<evidence type="ECO:0000259" key="2">
    <source>
        <dbReference type="Pfam" id="PF01636"/>
    </source>
</evidence>
<evidence type="ECO:0000313" key="3">
    <source>
        <dbReference type="EMBL" id="KAK6516477.1"/>
    </source>
</evidence>